<dbReference type="PROSITE" id="PS50937">
    <property type="entry name" value="HTH_MERR_2"/>
    <property type="match status" value="1"/>
</dbReference>
<keyword evidence="1" id="KW-0238">DNA-binding</keyword>
<dbReference type="PRINTS" id="PR00040">
    <property type="entry name" value="HTHMERR"/>
</dbReference>
<comment type="caution">
    <text evidence="3">The sequence shown here is derived from an EMBL/GenBank/DDBJ whole genome shotgun (WGS) entry which is preliminary data.</text>
</comment>
<dbReference type="SMART" id="SM00422">
    <property type="entry name" value="HTH_MERR"/>
    <property type="match status" value="1"/>
</dbReference>
<accession>A0ABQ4H0A0</accession>
<sequence length="124" mass="13614">MRIGELSARTGASRRSLRYYEQQGLLVSTRSPSGQRCYNDDHVQRVALIQTFLAAGMSSMSIAQMVPCMSEPTKAKALQALAVMNHERTRLTSTIDSLTAAREALDHLIEVNRSFLANATDAGE</sequence>
<protein>
    <submittedName>
        <fullName evidence="3">Transcriptional regulator</fullName>
    </submittedName>
</protein>
<dbReference type="RefSeq" id="WP_204052834.1">
    <property type="nucleotide sequence ID" value="NZ_BOOF01000067.1"/>
</dbReference>
<evidence type="ECO:0000313" key="3">
    <source>
        <dbReference type="EMBL" id="GIH67103.1"/>
    </source>
</evidence>
<dbReference type="Proteomes" id="UP000660454">
    <property type="component" value="Unassembled WGS sequence"/>
</dbReference>
<dbReference type="CDD" id="cd01282">
    <property type="entry name" value="HTH_MerR-like_sg3"/>
    <property type="match status" value="1"/>
</dbReference>
<name>A0ABQ4H0A0_9ACTN</name>
<organism evidence="3 4">
    <name type="scientific">Microbispora siamensis</name>
    <dbReference type="NCBI Taxonomy" id="564413"/>
    <lineage>
        <taxon>Bacteria</taxon>
        <taxon>Bacillati</taxon>
        <taxon>Actinomycetota</taxon>
        <taxon>Actinomycetes</taxon>
        <taxon>Streptosporangiales</taxon>
        <taxon>Streptosporangiaceae</taxon>
        <taxon>Microbispora</taxon>
    </lineage>
</organism>
<dbReference type="InterPro" id="IPR047057">
    <property type="entry name" value="MerR_fam"/>
</dbReference>
<dbReference type="Pfam" id="PF13411">
    <property type="entry name" value="MerR_1"/>
    <property type="match status" value="1"/>
</dbReference>
<dbReference type="EMBL" id="BOOF01000067">
    <property type="protein sequence ID" value="GIH67103.1"/>
    <property type="molecule type" value="Genomic_DNA"/>
</dbReference>
<evidence type="ECO:0000313" key="4">
    <source>
        <dbReference type="Proteomes" id="UP000660454"/>
    </source>
</evidence>
<reference evidence="3 4" key="1">
    <citation type="submission" date="2021-01" db="EMBL/GenBank/DDBJ databases">
        <title>Whole genome shotgun sequence of Microbispora siamensis NBRC 104113.</title>
        <authorList>
            <person name="Komaki H."/>
            <person name="Tamura T."/>
        </authorList>
    </citation>
    <scope>NUCLEOTIDE SEQUENCE [LARGE SCALE GENOMIC DNA]</scope>
    <source>
        <strain evidence="3 4">NBRC 104113</strain>
    </source>
</reference>
<evidence type="ECO:0000259" key="2">
    <source>
        <dbReference type="PROSITE" id="PS50937"/>
    </source>
</evidence>
<dbReference type="InterPro" id="IPR009061">
    <property type="entry name" value="DNA-bd_dom_put_sf"/>
</dbReference>
<feature type="domain" description="HTH merR-type" evidence="2">
    <location>
        <begin position="1"/>
        <end position="68"/>
    </location>
</feature>
<dbReference type="InterPro" id="IPR000551">
    <property type="entry name" value="MerR-type_HTH_dom"/>
</dbReference>
<dbReference type="PANTHER" id="PTHR30204:SF97">
    <property type="entry name" value="MERR FAMILY REGULATORY PROTEIN"/>
    <property type="match status" value="1"/>
</dbReference>
<dbReference type="SUPFAM" id="SSF46955">
    <property type="entry name" value="Putative DNA-binding domain"/>
    <property type="match status" value="1"/>
</dbReference>
<dbReference type="PANTHER" id="PTHR30204">
    <property type="entry name" value="REDOX-CYCLING DRUG-SENSING TRANSCRIPTIONAL ACTIVATOR SOXR"/>
    <property type="match status" value="1"/>
</dbReference>
<evidence type="ECO:0000256" key="1">
    <source>
        <dbReference type="ARBA" id="ARBA00023125"/>
    </source>
</evidence>
<proteinExistence type="predicted"/>
<dbReference type="Gene3D" id="1.10.1660.10">
    <property type="match status" value="1"/>
</dbReference>
<keyword evidence="4" id="KW-1185">Reference proteome</keyword>
<gene>
    <name evidence="3" type="ORF">Msi02_79200</name>
</gene>